<dbReference type="RefSeq" id="XP_064769848.1">
    <property type="nucleotide sequence ID" value="XM_064914433.1"/>
</dbReference>
<proteinExistence type="predicted"/>
<feature type="region of interest" description="Disordered" evidence="1">
    <location>
        <begin position="1"/>
        <end position="24"/>
    </location>
</feature>
<evidence type="ECO:0000256" key="1">
    <source>
        <dbReference type="SAM" id="MobiDB-lite"/>
    </source>
</evidence>
<organism evidence="2 3">
    <name type="scientific">Myxozyma melibiosi</name>
    <dbReference type="NCBI Taxonomy" id="54550"/>
    <lineage>
        <taxon>Eukaryota</taxon>
        <taxon>Fungi</taxon>
        <taxon>Dikarya</taxon>
        <taxon>Ascomycota</taxon>
        <taxon>Saccharomycotina</taxon>
        <taxon>Lipomycetes</taxon>
        <taxon>Lipomycetales</taxon>
        <taxon>Lipomycetaceae</taxon>
        <taxon>Myxozyma</taxon>
    </lineage>
</organism>
<keyword evidence="3" id="KW-1185">Reference proteome</keyword>
<feature type="compositionally biased region" description="Polar residues" evidence="1">
    <location>
        <begin position="15"/>
        <end position="24"/>
    </location>
</feature>
<dbReference type="EMBL" id="JBBJBU010000002">
    <property type="protein sequence ID" value="KAK7206815.1"/>
    <property type="molecule type" value="Genomic_DNA"/>
</dbReference>
<accession>A0ABR1FAF6</accession>
<dbReference type="Proteomes" id="UP001498771">
    <property type="component" value="Unassembled WGS sequence"/>
</dbReference>
<evidence type="ECO:0000313" key="3">
    <source>
        <dbReference type="Proteomes" id="UP001498771"/>
    </source>
</evidence>
<reference evidence="2 3" key="1">
    <citation type="submission" date="2024-03" db="EMBL/GenBank/DDBJ databases">
        <title>Genome-scale model development and genomic sequencing of the oleaginous clade Lipomyces.</title>
        <authorList>
            <consortium name="Lawrence Berkeley National Laboratory"/>
            <person name="Czajka J.J."/>
            <person name="Han Y."/>
            <person name="Kim J."/>
            <person name="Mondo S.J."/>
            <person name="Hofstad B.A."/>
            <person name="Robles A."/>
            <person name="Haridas S."/>
            <person name="Riley R."/>
            <person name="LaButti K."/>
            <person name="Pangilinan J."/>
            <person name="Andreopoulos W."/>
            <person name="Lipzen A."/>
            <person name="Yan J."/>
            <person name="Wang M."/>
            <person name="Ng V."/>
            <person name="Grigoriev I.V."/>
            <person name="Spatafora J.W."/>
            <person name="Magnuson J.K."/>
            <person name="Baker S.E."/>
            <person name="Pomraning K.R."/>
        </authorList>
    </citation>
    <scope>NUCLEOTIDE SEQUENCE [LARGE SCALE GENOMIC DNA]</scope>
    <source>
        <strain evidence="2 3">Phaff 52-87</strain>
    </source>
</reference>
<evidence type="ECO:0000313" key="2">
    <source>
        <dbReference type="EMBL" id="KAK7206815.1"/>
    </source>
</evidence>
<feature type="compositionally biased region" description="Low complexity" evidence="1">
    <location>
        <begin position="1"/>
        <end position="14"/>
    </location>
</feature>
<feature type="region of interest" description="Disordered" evidence="1">
    <location>
        <begin position="269"/>
        <end position="301"/>
    </location>
</feature>
<protein>
    <submittedName>
        <fullName evidence="2">Uncharacterized protein</fullName>
    </submittedName>
</protein>
<sequence>MASSVSAPVSAPVSDTESTASPANTRVRVPRLPAIFNKGSDLFNYQEQPETILPIPSDTDDLETAFEKLVALVQVVESGKSIAINTGFKAAKHDCVDPVAIAKRGMTLLHLRLYEASPPGAASASRFAELAAAMSDAWEYEDATAEHVAWLSKHHPSVFPLLKAIVRVYGAARDLVSGQGQLTALELADLQTYHKLSRIRSNLEARLRSDTYYAKRLPYSFFNFSSFPLPRVTATMKRRVSREDVLEFDDVDSDDDEFDDVALEDLRRSRRKPGPMIRAQTGAYGTQEDVGASRKRRLEVM</sequence>
<name>A0ABR1FAF6_9ASCO</name>
<gene>
    <name evidence="2" type="ORF">BZA70DRAFT_294197</name>
</gene>
<comment type="caution">
    <text evidence="2">The sequence shown here is derived from an EMBL/GenBank/DDBJ whole genome shotgun (WGS) entry which is preliminary data.</text>
</comment>
<dbReference type="GeneID" id="90039945"/>